<organism evidence="16 17">
    <name type="scientific">Candidatus Kaiserbacteria bacterium RIFCSPHIGHO2_02_FULL_49_16</name>
    <dbReference type="NCBI Taxonomy" id="1798490"/>
    <lineage>
        <taxon>Bacteria</taxon>
        <taxon>Candidatus Kaiseribacteriota</taxon>
    </lineage>
</organism>
<feature type="binding site" evidence="14">
    <location>
        <position position="328"/>
    </location>
    <ligand>
        <name>NAD(+)</name>
        <dbReference type="ChEBI" id="CHEBI:57540"/>
    </ligand>
</feature>
<dbReference type="InterPro" id="IPR013839">
    <property type="entry name" value="DNAligase_adenylation"/>
</dbReference>
<dbReference type="Pfam" id="PF14520">
    <property type="entry name" value="HHH_5"/>
    <property type="match status" value="1"/>
</dbReference>
<comment type="similarity">
    <text evidence="13 14">Belongs to the NAD-dependent DNA ligase family. LigA subfamily.</text>
</comment>
<dbReference type="InterPro" id="IPR001679">
    <property type="entry name" value="DNA_ligase"/>
</dbReference>
<dbReference type="PANTHER" id="PTHR23389">
    <property type="entry name" value="CHROMOSOME TRANSMISSION FIDELITY FACTOR 18"/>
    <property type="match status" value="1"/>
</dbReference>
<dbReference type="InterPro" id="IPR003583">
    <property type="entry name" value="Hlx-hairpin-Hlx_DNA-bd_motif"/>
</dbReference>
<dbReference type="Gene3D" id="3.40.50.10190">
    <property type="entry name" value="BRCT domain"/>
    <property type="match status" value="1"/>
</dbReference>
<keyword evidence="11 14" id="KW-0234">DNA repair</keyword>
<dbReference type="InterPro" id="IPR004150">
    <property type="entry name" value="NAD_DNA_ligase_OB"/>
</dbReference>
<gene>
    <name evidence="14" type="primary">ligA</name>
    <name evidence="16" type="ORF">A3C86_00605</name>
</gene>
<protein>
    <recommendedName>
        <fullName evidence="3 14">DNA ligase</fullName>
        <ecNumber evidence="2 14">6.5.1.2</ecNumber>
    </recommendedName>
    <alternativeName>
        <fullName evidence="14">Polydeoxyribonucleotide synthase [NAD(+)]</fullName>
    </alternativeName>
</protein>
<dbReference type="Gene3D" id="1.10.287.610">
    <property type="entry name" value="Helix hairpin bin"/>
    <property type="match status" value="1"/>
</dbReference>
<evidence type="ECO:0000256" key="10">
    <source>
        <dbReference type="ARBA" id="ARBA00023027"/>
    </source>
</evidence>
<dbReference type="GO" id="GO:0003677">
    <property type="term" value="F:DNA binding"/>
    <property type="evidence" value="ECO:0007669"/>
    <property type="project" value="InterPro"/>
</dbReference>
<dbReference type="GO" id="GO:0006281">
    <property type="term" value="P:DNA repair"/>
    <property type="evidence" value="ECO:0007669"/>
    <property type="project" value="UniProtKB-KW"/>
</dbReference>
<comment type="caution">
    <text evidence="14">Lacks conserved residue(s) required for the propagation of feature annotation.</text>
</comment>
<dbReference type="PROSITE" id="PS01056">
    <property type="entry name" value="DNA_LIGASE_N2"/>
    <property type="match status" value="1"/>
</dbReference>
<feature type="binding site" evidence="14">
    <location>
        <position position="304"/>
    </location>
    <ligand>
        <name>NAD(+)</name>
        <dbReference type="ChEBI" id="CHEBI:57540"/>
    </ligand>
</feature>
<feature type="binding site" evidence="14">
    <location>
        <position position="175"/>
    </location>
    <ligand>
        <name>NAD(+)</name>
        <dbReference type="ChEBI" id="CHEBI:57540"/>
    </ligand>
</feature>
<evidence type="ECO:0000256" key="3">
    <source>
        <dbReference type="ARBA" id="ARBA00013308"/>
    </source>
</evidence>
<dbReference type="GO" id="GO:0046872">
    <property type="term" value="F:metal ion binding"/>
    <property type="evidence" value="ECO:0007669"/>
    <property type="project" value="UniProtKB-KW"/>
</dbReference>
<feature type="binding site" evidence="14">
    <location>
        <position position="141"/>
    </location>
    <ligand>
        <name>NAD(+)</name>
        <dbReference type="ChEBI" id="CHEBI:57540"/>
    </ligand>
</feature>
<dbReference type="Pfam" id="PF03120">
    <property type="entry name" value="OB_DNA_ligase"/>
    <property type="match status" value="1"/>
</dbReference>
<evidence type="ECO:0000256" key="11">
    <source>
        <dbReference type="ARBA" id="ARBA00023204"/>
    </source>
</evidence>
<evidence type="ECO:0000313" key="16">
    <source>
        <dbReference type="EMBL" id="OGG59442.1"/>
    </source>
</evidence>
<dbReference type="InterPro" id="IPR036420">
    <property type="entry name" value="BRCT_dom_sf"/>
</dbReference>
<dbReference type="PROSITE" id="PS50172">
    <property type="entry name" value="BRCT"/>
    <property type="match status" value="1"/>
</dbReference>
<dbReference type="HAMAP" id="MF_01588">
    <property type="entry name" value="DNA_ligase_A"/>
    <property type="match status" value="1"/>
</dbReference>
<feature type="binding site" evidence="14">
    <location>
        <position position="425"/>
    </location>
    <ligand>
        <name>Zn(2+)</name>
        <dbReference type="ChEBI" id="CHEBI:29105"/>
    </ligand>
</feature>
<dbReference type="FunFam" id="1.10.150.20:FF:000006">
    <property type="entry name" value="DNA ligase"/>
    <property type="match status" value="1"/>
</dbReference>
<evidence type="ECO:0000256" key="6">
    <source>
        <dbReference type="ARBA" id="ARBA00022723"/>
    </source>
</evidence>
<comment type="catalytic activity">
    <reaction evidence="12 14">
        <text>NAD(+) + (deoxyribonucleotide)n-3'-hydroxyl + 5'-phospho-(deoxyribonucleotide)m = (deoxyribonucleotide)n+m + AMP + beta-nicotinamide D-nucleotide.</text>
        <dbReference type="EC" id="6.5.1.2"/>
    </reaction>
</comment>
<accession>A0A1F6DEI8</accession>
<evidence type="ECO:0000256" key="4">
    <source>
        <dbReference type="ARBA" id="ARBA00022598"/>
    </source>
</evidence>
<dbReference type="SMART" id="SM00532">
    <property type="entry name" value="LIGANc"/>
    <property type="match status" value="1"/>
</dbReference>
<dbReference type="SMART" id="SM00278">
    <property type="entry name" value="HhH1"/>
    <property type="match status" value="4"/>
</dbReference>
<feature type="domain" description="BRCT" evidence="15">
    <location>
        <begin position="605"/>
        <end position="687"/>
    </location>
</feature>
<proteinExistence type="inferred from homology"/>
<dbReference type="InterPro" id="IPR013840">
    <property type="entry name" value="DNAligase_N"/>
</dbReference>
<evidence type="ECO:0000256" key="7">
    <source>
        <dbReference type="ARBA" id="ARBA00022763"/>
    </source>
</evidence>
<dbReference type="Pfam" id="PF01653">
    <property type="entry name" value="DNA_ligase_aden"/>
    <property type="match status" value="1"/>
</dbReference>
<dbReference type="InterPro" id="IPR001357">
    <property type="entry name" value="BRCT_dom"/>
</dbReference>
<evidence type="ECO:0000256" key="9">
    <source>
        <dbReference type="ARBA" id="ARBA00022842"/>
    </source>
</evidence>
<evidence type="ECO:0000256" key="14">
    <source>
        <dbReference type="HAMAP-Rule" id="MF_01588"/>
    </source>
</evidence>
<dbReference type="SUPFAM" id="SSF52113">
    <property type="entry name" value="BRCT domain"/>
    <property type="match status" value="1"/>
</dbReference>
<dbReference type="SMART" id="SM00292">
    <property type="entry name" value="BRCT"/>
    <property type="match status" value="1"/>
</dbReference>
<dbReference type="Gene3D" id="6.20.10.30">
    <property type="match status" value="1"/>
</dbReference>
<dbReference type="CDD" id="cd17748">
    <property type="entry name" value="BRCT_DNA_ligase_like"/>
    <property type="match status" value="1"/>
</dbReference>
<keyword evidence="4 14" id="KW-0436">Ligase</keyword>
<evidence type="ECO:0000256" key="1">
    <source>
        <dbReference type="ARBA" id="ARBA00004067"/>
    </source>
</evidence>
<dbReference type="Pfam" id="PF00533">
    <property type="entry name" value="BRCT"/>
    <property type="match status" value="1"/>
</dbReference>
<dbReference type="AlphaFoldDB" id="A0A1F6DEI8"/>
<dbReference type="NCBIfam" id="NF005932">
    <property type="entry name" value="PRK07956.1"/>
    <property type="match status" value="1"/>
</dbReference>
<keyword evidence="6 14" id="KW-0479">Metal-binding</keyword>
<dbReference type="CDD" id="cd00114">
    <property type="entry name" value="LIGANc"/>
    <property type="match status" value="1"/>
</dbReference>
<dbReference type="PIRSF" id="PIRSF001604">
    <property type="entry name" value="LigA"/>
    <property type="match status" value="1"/>
</dbReference>
<keyword evidence="9 14" id="KW-0460">Magnesium</keyword>
<keyword evidence="10 14" id="KW-0520">NAD</keyword>
<dbReference type="EMBL" id="MFLD01000026">
    <property type="protein sequence ID" value="OGG59442.1"/>
    <property type="molecule type" value="Genomic_DNA"/>
</dbReference>
<keyword evidence="14" id="KW-0464">Manganese</keyword>
<evidence type="ECO:0000256" key="2">
    <source>
        <dbReference type="ARBA" id="ARBA00012722"/>
    </source>
</evidence>
<evidence type="ECO:0000259" key="15">
    <source>
        <dbReference type="PROSITE" id="PS50172"/>
    </source>
</evidence>
<dbReference type="InterPro" id="IPR033136">
    <property type="entry name" value="DNA_ligase_CS"/>
</dbReference>
<dbReference type="SUPFAM" id="SSF50249">
    <property type="entry name" value="Nucleic acid-binding proteins"/>
    <property type="match status" value="1"/>
</dbReference>
<dbReference type="GO" id="GO:0003911">
    <property type="term" value="F:DNA ligase (NAD+) activity"/>
    <property type="evidence" value="ECO:0007669"/>
    <property type="project" value="UniProtKB-UniRule"/>
</dbReference>
<dbReference type="EC" id="6.5.1.2" evidence="2 14"/>
<sequence length="687" mass="76403">MIQGSVQERYEKLKAAVNYHRRLYHVYDKEEISQAALDSLKHELSNLEKKYPALIAPDSPSQRVAGEPLSFFTKVRHKVVQWSFNDAFTGDEIREFDTRVKRFLKPSFGDTSPEYVCELKIDGLKIVLEYEKGLLKVASTRGDGEVGEDVTNNIRTIESVPLSLSRPIDIIVEGEVWMGSKNLAELNKARAKNAEPLFSNPRNAAAGGIRQLDPAIAAKRKLDVFIYDVARTSEEFPRTQNEELEYLRELGFKVNPHHTLAKNIEEVIAYWEKWQPRRKMVGVPTSDAPIGTSEEYWIDGAVVKINERKYENALGYTGKAPRFAIAFKFPAEQVTTKVTGIVLQVGRTGVLTPVARLESVSVAGSVVSRATLHNEDEIKRLDVRIGDTVILQKAGDVIPDIVRVLTEMRTGKEKKYKFPTHVPACGGDGAIERIPGQAAWRCVSKNSYSQFKRKLYHFVGKHCFDIDGMGPKIVDALLDNKLISTYGDIFTLKRGDLLALPRFAEKSVGNLLSSIEKSKVVELPRLITALSIPHVGEETAYVLAGQFKTLDELISSTKENLQNVDGVGDVVADSIVSWFADKKNKKMLSHLLKHVRIRIASRLRATGYKLSGKTFVFTGTLSKMSRDEASSVIRANGGAVSGSVSGKTSFVVVGDNPGSKYDDARKFGVKILSEKDFLDLLRNPSSN</sequence>
<comment type="function">
    <text evidence="1 14">DNA ligase that catalyzes the formation of phosphodiester linkages between 5'-phosphoryl and 3'-hydroxyl groups in double-stranded DNA using NAD as a coenzyme and as the energy source for the reaction. It is essential for DNA replication and repair of damaged DNA.</text>
</comment>
<evidence type="ECO:0000313" key="17">
    <source>
        <dbReference type="Proteomes" id="UP000178042"/>
    </source>
</evidence>
<evidence type="ECO:0000256" key="5">
    <source>
        <dbReference type="ARBA" id="ARBA00022705"/>
    </source>
</evidence>
<dbReference type="GO" id="GO:0006260">
    <property type="term" value="P:DNA replication"/>
    <property type="evidence" value="ECO:0007669"/>
    <property type="project" value="UniProtKB-KW"/>
</dbReference>
<dbReference type="SUPFAM" id="SSF56091">
    <property type="entry name" value="DNA ligase/mRNA capping enzyme, catalytic domain"/>
    <property type="match status" value="1"/>
</dbReference>
<dbReference type="PANTHER" id="PTHR23389:SF9">
    <property type="entry name" value="DNA LIGASE"/>
    <property type="match status" value="1"/>
</dbReference>
<keyword evidence="7 14" id="KW-0227">DNA damage</keyword>
<dbReference type="NCBIfam" id="TIGR00575">
    <property type="entry name" value="dnlj"/>
    <property type="match status" value="1"/>
</dbReference>
<dbReference type="FunFam" id="2.40.50.140:FF:000012">
    <property type="entry name" value="DNA ligase"/>
    <property type="match status" value="1"/>
</dbReference>
<comment type="cofactor">
    <cofactor evidence="14">
        <name>Mg(2+)</name>
        <dbReference type="ChEBI" id="CHEBI:18420"/>
    </cofactor>
    <cofactor evidence="14">
        <name>Mn(2+)</name>
        <dbReference type="ChEBI" id="CHEBI:29035"/>
    </cofactor>
</comment>
<dbReference type="Proteomes" id="UP000178042">
    <property type="component" value="Unassembled WGS sequence"/>
</dbReference>
<comment type="caution">
    <text evidence="16">The sequence shown here is derived from an EMBL/GenBank/DDBJ whole genome shotgun (WGS) entry which is preliminary data.</text>
</comment>
<dbReference type="InterPro" id="IPR012340">
    <property type="entry name" value="NA-bd_OB-fold"/>
</dbReference>
<feature type="binding site" evidence="14">
    <location>
        <begin position="83"/>
        <end position="84"/>
    </location>
    <ligand>
        <name>NAD(+)</name>
        <dbReference type="ChEBI" id="CHEBI:57540"/>
    </ligand>
</feature>
<dbReference type="SUPFAM" id="SSF47781">
    <property type="entry name" value="RuvA domain 2-like"/>
    <property type="match status" value="1"/>
</dbReference>
<keyword evidence="5 14" id="KW-0235">DNA replication</keyword>
<name>A0A1F6DEI8_9BACT</name>
<dbReference type="Gene3D" id="2.40.50.140">
    <property type="entry name" value="Nucleic acid-binding proteins"/>
    <property type="match status" value="1"/>
</dbReference>
<evidence type="ECO:0000256" key="12">
    <source>
        <dbReference type="ARBA" id="ARBA00034005"/>
    </source>
</evidence>
<dbReference type="InterPro" id="IPR041663">
    <property type="entry name" value="DisA/LigA_HHH"/>
</dbReference>
<dbReference type="Pfam" id="PF12826">
    <property type="entry name" value="HHH_2"/>
    <property type="match status" value="1"/>
</dbReference>
<dbReference type="InterPro" id="IPR010994">
    <property type="entry name" value="RuvA_2-like"/>
</dbReference>
<feature type="active site" description="N6-AMP-lysine intermediate" evidence="14">
    <location>
        <position position="120"/>
    </location>
</feature>
<feature type="binding site" evidence="14">
    <location>
        <position position="118"/>
    </location>
    <ligand>
        <name>NAD(+)</name>
        <dbReference type="ChEBI" id="CHEBI:57540"/>
    </ligand>
</feature>
<reference evidence="16 17" key="1">
    <citation type="journal article" date="2016" name="Nat. Commun.">
        <title>Thousands of microbial genomes shed light on interconnected biogeochemical processes in an aquifer system.</title>
        <authorList>
            <person name="Anantharaman K."/>
            <person name="Brown C.T."/>
            <person name="Hug L.A."/>
            <person name="Sharon I."/>
            <person name="Castelle C.J."/>
            <person name="Probst A.J."/>
            <person name="Thomas B.C."/>
            <person name="Singh A."/>
            <person name="Wilkins M.J."/>
            <person name="Karaoz U."/>
            <person name="Brodie E.L."/>
            <person name="Williams K.H."/>
            <person name="Hubbard S.S."/>
            <person name="Banfield J.F."/>
        </authorList>
    </citation>
    <scope>NUCLEOTIDE SEQUENCE [LARGE SCALE GENOMIC DNA]</scope>
</reference>
<evidence type="ECO:0000256" key="13">
    <source>
        <dbReference type="ARBA" id="ARBA00060881"/>
    </source>
</evidence>
<dbReference type="Gene3D" id="3.30.470.30">
    <property type="entry name" value="DNA ligase/mRNA capping enzyme"/>
    <property type="match status" value="1"/>
</dbReference>
<evidence type="ECO:0000256" key="8">
    <source>
        <dbReference type="ARBA" id="ARBA00022833"/>
    </source>
</evidence>
<keyword evidence="8 14" id="KW-0862">Zinc</keyword>
<dbReference type="Gene3D" id="1.10.150.20">
    <property type="entry name" value="5' to 3' exonuclease, C-terminal subdomain"/>
    <property type="match status" value="2"/>
</dbReference>